<proteinExistence type="predicted"/>
<protein>
    <submittedName>
        <fullName evidence="2">Uncharacterized protein</fullName>
    </submittedName>
</protein>
<name>X0VEP7_9ZZZZ</name>
<accession>X0VEP7</accession>
<comment type="caution">
    <text evidence="2">The sequence shown here is derived from an EMBL/GenBank/DDBJ whole genome shotgun (WGS) entry which is preliminary data.</text>
</comment>
<sequence>MAEFAEDDSGIGTPNVDELVVGNPDNDPPTDGGSGAPSEGDMEMPEGSDKFHAIVESEMSQIAQSGRIAQNNFITTIKFADNDYLEGKRIVSLEEAIGVREVSSKSVPAGPNVP</sequence>
<dbReference type="AlphaFoldDB" id="X0VEP7"/>
<evidence type="ECO:0000256" key="1">
    <source>
        <dbReference type="SAM" id="MobiDB-lite"/>
    </source>
</evidence>
<feature type="region of interest" description="Disordered" evidence="1">
    <location>
        <begin position="1"/>
        <end position="49"/>
    </location>
</feature>
<dbReference type="EMBL" id="BARS01028544">
    <property type="protein sequence ID" value="GAG09722.1"/>
    <property type="molecule type" value="Genomic_DNA"/>
</dbReference>
<reference evidence="2" key="1">
    <citation type="journal article" date="2014" name="Front. Microbiol.">
        <title>High frequency of phylogenetically diverse reductive dehalogenase-homologous genes in deep subseafloor sedimentary metagenomes.</title>
        <authorList>
            <person name="Kawai M."/>
            <person name="Futagami T."/>
            <person name="Toyoda A."/>
            <person name="Takaki Y."/>
            <person name="Nishi S."/>
            <person name="Hori S."/>
            <person name="Arai W."/>
            <person name="Tsubouchi T."/>
            <person name="Morono Y."/>
            <person name="Uchiyama I."/>
            <person name="Ito T."/>
            <person name="Fujiyama A."/>
            <person name="Inagaki F."/>
            <person name="Takami H."/>
        </authorList>
    </citation>
    <scope>NUCLEOTIDE SEQUENCE</scope>
    <source>
        <strain evidence="2">Expedition CK06-06</strain>
    </source>
</reference>
<gene>
    <name evidence="2" type="ORF">S01H1_44727</name>
</gene>
<organism evidence="2">
    <name type="scientific">marine sediment metagenome</name>
    <dbReference type="NCBI Taxonomy" id="412755"/>
    <lineage>
        <taxon>unclassified sequences</taxon>
        <taxon>metagenomes</taxon>
        <taxon>ecological metagenomes</taxon>
    </lineage>
</organism>
<evidence type="ECO:0000313" key="2">
    <source>
        <dbReference type="EMBL" id="GAG09722.1"/>
    </source>
</evidence>